<evidence type="ECO:0000256" key="1">
    <source>
        <dbReference type="SAM" id="Phobius"/>
    </source>
</evidence>
<sequence length="108" mass="12898">MCQYIRPLVALCTFQEGCVLLFSHLCGKNESWYATNQRRTETLSILTIRVFGLRCRWSTYQYMTIYLSFFNICWSILYSIRTCFIFLSRISKLSNILVRNQPEILKLF</sequence>
<protein>
    <submittedName>
        <fullName evidence="2">Uncharacterized protein M454R</fullName>
    </submittedName>
</protein>
<evidence type="ECO:0000313" key="3">
    <source>
        <dbReference type="Proteomes" id="UP000246715"/>
    </source>
</evidence>
<keyword evidence="1" id="KW-0812">Transmembrane</keyword>
<name>A7IUI4_PBCVM</name>
<proteinExistence type="predicted"/>
<keyword evidence="1" id="KW-0472">Membrane</keyword>
<keyword evidence="1" id="KW-1133">Transmembrane helix</keyword>
<organism evidence="2 3">
    <name type="scientific">Paramecium bursaria Chlorella virus MT325</name>
    <name type="common">PBCV-MT325</name>
    <dbReference type="NCBI Taxonomy" id="346932"/>
    <lineage>
        <taxon>Viruses</taxon>
        <taxon>Varidnaviria</taxon>
        <taxon>Bamfordvirae</taxon>
        <taxon>Nucleocytoviricota</taxon>
        <taxon>Megaviricetes</taxon>
        <taxon>Algavirales</taxon>
        <taxon>Phycodnaviridae</taxon>
        <taxon>Chlorovirus</taxon>
        <taxon>Chlorovirus conductrix</taxon>
        <taxon>Paramecium bursaria Chlorella virus A1</taxon>
    </lineage>
</organism>
<dbReference type="Proteomes" id="UP000246715">
    <property type="component" value="Segment"/>
</dbReference>
<organismHost>
    <name type="scientific">Paramecium bursaria</name>
    <dbReference type="NCBI Taxonomy" id="74790"/>
</organismHost>
<reference evidence="2 3" key="1">
    <citation type="journal article" date="2007" name="Virology">
        <title>Sequence and annotation of the 314-kb MT325 and the 321-kb FR483 viruses that infect Chlorella Pbi.</title>
        <authorList>
            <person name="Fitzgerald L.A."/>
            <person name="Graves M.V."/>
            <person name="Li X."/>
            <person name="Feldblyum T."/>
            <person name="Hartigan J."/>
            <person name="Van Etten J.L."/>
        </authorList>
    </citation>
    <scope>NUCLEOTIDE SEQUENCE [LARGE SCALE GENOMIC DNA]</scope>
    <source>
        <strain evidence="2 3">MT325</strain>
    </source>
</reference>
<dbReference type="EMBL" id="DQ491001">
    <property type="protein sequence ID" value="ABT14008.1"/>
    <property type="molecule type" value="Genomic_DNA"/>
</dbReference>
<feature type="transmembrane region" description="Helical" evidence="1">
    <location>
        <begin position="65"/>
        <end position="87"/>
    </location>
</feature>
<evidence type="ECO:0000313" key="2">
    <source>
        <dbReference type="EMBL" id="ABT14008.1"/>
    </source>
</evidence>
<gene>
    <name evidence="2" type="primary">M454R</name>
    <name evidence="2" type="ORF">MT325_M454R</name>
</gene>
<accession>A7IUI4</accession>